<dbReference type="GO" id="GO:0004558">
    <property type="term" value="F:alpha-1,4-glucosidase activity"/>
    <property type="evidence" value="ECO:0007669"/>
    <property type="project" value="UniProtKB-EC"/>
</dbReference>
<evidence type="ECO:0000256" key="8">
    <source>
        <dbReference type="ARBA" id="ARBA00073730"/>
    </source>
</evidence>
<evidence type="ECO:0000256" key="4">
    <source>
        <dbReference type="ARBA" id="ARBA00022801"/>
    </source>
</evidence>
<accession>A0A383UW04</accession>
<dbReference type="InterPro" id="IPR045857">
    <property type="entry name" value="O16G_dom_2"/>
</dbReference>
<dbReference type="PANTHER" id="PTHR10357">
    <property type="entry name" value="ALPHA-AMYLASE FAMILY MEMBER"/>
    <property type="match status" value="1"/>
</dbReference>
<dbReference type="SUPFAM" id="SSF51445">
    <property type="entry name" value="(Trans)glycosidases"/>
    <property type="match status" value="1"/>
</dbReference>
<dbReference type="Pfam" id="PF00128">
    <property type="entry name" value="Alpha-amylase"/>
    <property type="match status" value="1"/>
</dbReference>
<evidence type="ECO:0000256" key="5">
    <source>
        <dbReference type="ARBA" id="ARBA00023295"/>
    </source>
</evidence>
<dbReference type="InterPro" id="IPR006047">
    <property type="entry name" value="GH13_cat_dom"/>
</dbReference>
<comment type="catalytic activity">
    <reaction evidence="1">
        <text>Hydrolysis of terminal, non-reducing (1-&gt;4)-linked alpha-D-glucose residues with release of alpha-D-glucose.</text>
        <dbReference type="EC" id="3.2.1.20"/>
    </reaction>
</comment>
<protein>
    <recommendedName>
        <fullName evidence="8">Alpha-glucosidase</fullName>
        <ecNumber evidence="3">3.2.1.20</ecNumber>
    </recommendedName>
    <alternativeName>
        <fullName evidence="7">Maltase</fullName>
    </alternativeName>
</protein>
<dbReference type="PANTHER" id="PTHR10357:SF179">
    <property type="entry name" value="NEUTRAL AND BASIC AMINO ACID TRANSPORT PROTEIN RBAT"/>
    <property type="match status" value="1"/>
</dbReference>
<dbReference type="AlphaFoldDB" id="A0A383UW04"/>
<dbReference type="FunFam" id="3.90.400.10:FF:000003">
    <property type="entry name" value="Probable alpha-glucosidase (Maltase)"/>
    <property type="match status" value="1"/>
</dbReference>
<evidence type="ECO:0000256" key="1">
    <source>
        <dbReference type="ARBA" id="ARBA00001657"/>
    </source>
</evidence>
<dbReference type="InterPro" id="IPR017853">
    <property type="entry name" value="GH"/>
</dbReference>
<dbReference type="GO" id="GO:0004556">
    <property type="term" value="F:alpha-amylase activity"/>
    <property type="evidence" value="ECO:0007669"/>
    <property type="project" value="TreeGrafter"/>
</dbReference>
<dbReference type="EC" id="3.2.1.20" evidence="3"/>
<dbReference type="FunFam" id="3.20.20.80:FF:000087">
    <property type="entry name" value="Oligo-1,6-glucosidase IMA1"/>
    <property type="match status" value="1"/>
</dbReference>
<name>A0A383UW04_BLUHO</name>
<sequence>MAFQDQIWWKEGVIYQIYPASFKDSNGDGLGDIPGIKSKIDYLKDLGVDTIWICPMYASPQHDMGYDISDYQSVHAPYGTVKDIDELIDACHSRGMRLILDLVINHTSDEHEWFKQSRSSQDNPKRDWYIWKPAKYTEDGVRMPPNNWRSFFGGSAWEWDEATQEYYLHLYAVQQPDLNWENETTRIELYQNAVEFWLKKGIDGFRIDCVNMYSKDTGYPDAPIVNTGFTQPATKYFCNGPRIHEFLRELNTVLTKYDTVSVGELPFTPDFKEALSYVSAKEKQLSMVLQFDMIVLGQGKSMKFEYEDWKISQMKDIVEKLQTFIEGTDGWTTSFLENHDHGRSITRLASDAPKWRERSAKMLAMMSCALTGTLFIYQGQEIGMINAPKDWPIEEYKDIETMNHYKAVTTDDPKTHAHAMKCLQILARDHGRFPMQWNDSEHAGFSTQKPWMRAHPSYPEINVANQVKNSSSVLNFWKRMLQLRKQYKDIFIYGAFIGYDMDSEKTFSFGKANKAMVFLNFTETPQEFRMPSGGGWELLIGNVDGADATKNILSGYEGRIYLNTKALGADIPATCMPVL</sequence>
<dbReference type="EMBL" id="UNSH01000067">
    <property type="protein sequence ID" value="SZF04501.1"/>
    <property type="molecule type" value="Genomic_DNA"/>
</dbReference>
<keyword evidence="5" id="KW-0326">Glycosidase</keyword>
<comment type="similarity">
    <text evidence="2">Belongs to the glycosyl hydrolase 13 family.</text>
</comment>
<dbReference type="GO" id="GO:0000025">
    <property type="term" value="P:maltose catabolic process"/>
    <property type="evidence" value="ECO:0007669"/>
    <property type="project" value="TreeGrafter"/>
</dbReference>
<dbReference type="SUPFAM" id="SSF51011">
    <property type="entry name" value="Glycosyl hydrolase domain"/>
    <property type="match status" value="1"/>
</dbReference>
<dbReference type="CDD" id="cd11333">
    <property type="entry name" value="AmyAc_SI_OligoGlu_DGase"/>
    <property type="match status" value="1"/>
</dbReference>
<keyword evidence="4" id="KW-0378">Hydrolase</keyword>
<dbReference type="GO" id="GO:0005987">
    <property type="term" value="P:sucrose catabolic process"/>
    <property type="evidence" value="ECO:0007669"/>
    <property type="project" value="TreeGrafter"/>
</dbReference>
<dbReference type="Proteomes" id="UP000275772">
    <property type="component" value="Unassembled WGS sequence"/>
</dbReference>
<dbReference type="SMART" id="SM00642">
    <property type="entry name" value="Aamy"/>
    <property type="match status" value="1"/>
</dbReference>
<evidence type="ECO:0000256" key="7">
    <source>
        <dbReference type="ARBA" id="ARBA00041343"/>
    </source>
</evidence>
<dbReference type="Gene3D" id="3.90.400.10">
    <property type="entry name" value="Oligo-1,6-glucosidase, Domain 2"/>
    <property type="match status" value="1"/>
</dbReference>
<evidence type="ECO:0000256" key="2">
    <source>
        <dbReference type="ARBA" id="ARBA00008061"/>
    </source>
</evidence>
<dbReference type="FunFam" id="3.20.20.80:FF:000064">
    <property type="entry name" value="Oligo-1,6-glucosidase"/>
    <property type="match status" value="1"/>
</dbReference>
<evidence type="ECO:0000259" key="9">
    <source>
        <dbReference type="SMART" id="SM00642"/>
    </source>
</evidence>
<gene>
    <name evidence="10" type="ORF">BLGHR1_15298</name>
</gene>
<dbReference type="GO" id="GO:0004574">
    <property type="term" value="F:oligo-1,6-glucosidase activity"/>
    <property type="evidence" value="ECO:0007669"/>
    <property type="project" value="TreeGrafter"/>
</dbReference>
<evidence type="ECO:0000256" key="3">
    <source>
        <dbReference type="ARBA" id="ARBA00012741"/>
    </source>
</evidence>
<reference evidence="10 11" key="1">
    <citation type="submission" date="2017-11" db="EMBL/GenBank/DDBJ databases">
        <authorList>
            <person name="Kracher B."/>
        </authorList>
    </citation>
    <scope>NUCLEOTIDE SEQUENCE [LARGE SCALE GENOMIC DNA]</scope>
    <source>
        <strain evidence="10 11">RACE1</strain>
    </source>
</reference>
<organism evidence="10 11">
    <name type="scientific">Blumeria hordei</name>
    <name type="common">Barley powdery mildew</name>
    <name type="synonym">Blumeria graminis f. sp. hordei</name>
    <dbReference type="NCBI Taxonomy" id="2867405"/>
    <lineage>
        <taxon>Eukaryota</taxon>
        <taxon>Fungi</taxon>
        <taxon>Dikarya</taxon>
        <taxon>Ascomycota</taxon>
        <taxon>Pezizomycotina</taxon>
        <taxon>Leotiomycetes</taxon>
        <taxon>Erysiphales</taxon>
        <taxon>Erysiphaceae</taxon>
        <taxon>Blumeria</taxon>
    </lineage>
</organism>
<dbReference type="VEuPathDB" id="FungiDB:BLGHR1_15298"/>
<evidence type="ECO:0000313" key="11">
    <source>
        <dbReference type="Proteomes" id="UP000275772"/>
    </source>
</evidence>
<dbReference type="GO" id="GO:0004575">
    <property type="term" value="F:sucrose alpha-glucosidase activity"/>
    <property type="evidence" value="ECO:0007669"/>
    <property type="project" value="TreeGrafter"/>
</dbReference>
<dbReference type="Gene3D" id="3.20.20.80">
    <property type="entry name" value="Glycosidases"/>
    <property type="match status" value="1"/>
</dbReference>
<dbReference type="Gene3D" id="2.60.40.1180">
    <property type="entry name" value="Golgi alpha-mannosidase II"/>
    <property type="match status" value="1"/>
</dbReference>
<evidence type="ECO:0000256" key="6">
    <source>
        <dbReference type="ARBA" id="ARBA00026248"/>
    </source>
</evidence>
<proteinExistence type="inferred from homology"/>
<dbReference type="GO" id="GO:0033934">
    <property type="term" value="F:glucan 1,4-alpha-maltotriohydrolase activity"/>
    <property type="evidence" value="ECO:0007669"/>
    <property type="project" value="TreeGrafter"/>
</dbReference>
<keyword evidence="6" id="KW-0462">Maltose metabolism</keyword>
<evidence type="ECO:0000313" key="10">
    <source>
        <dbReference type="EMBL" id="SZF04501.1"/>
    </source>
</evidence>
<dbReference type="InterPro" id="IPR013780">
    <property type="entry name" value="Glyco_hydro_b"/>
</dbReference>
<feature type="domain" description="Glycosyl hydrolase family 13 catalytic" evidence="9">
    <location>
        <begin position="16"/>
        <end position="432"/>
    </location>
</feature>